<protein>
    <recommendedName>
        <fullName evidence="3">DUF1876 domain-containing protein</fullName>
    </recommendedName>
</protein>
<evidence type="ECO:0000313" key="2">
    <source>
        <dbReference type="Proteomes" id="UP000658320"/>
    </source>
</evidence>
<dbReference type="InterPro" id="IPR038070">
    <property type="entry name" value="Rv2632c-like_sf"/>
</dbReference>
<name>A0A918F575_9ACTN</name>
<organism evidence="1 2">
    <name type="scientific">Streptomyces aurantiogriseus</name>
    <dbReference type="NCBI Taxonomy" id="66870"/>
    <lineage>
        <taxon>Bacteria</taxon>
        <taxon>Bacillati</taxon>
        <taxon>Actinomycetota</taxon>
        <taxon>Actinomycetes</taxon>
        <taxon>Kitasatosporales</taxon>
        <taxon>Streptomycetaceae</taxon>
        <taxon>Streptomyces</taxon>
    </lineage>
</organism>
<evidence type="ECO:0008006" key="3">
    <source>
        <dbReference type="Google" id="ProtNLM"/>
    </source>
</evidence>
<dbReference type="EMBL" id="BMSX01000005">
    <property type="protein sequence ID" value="GGR09909.1"/>
    <property type="molecule type" value="Genomic_DNA"/>
</dbReference>
<dbReference type="PROSITE" id="PS00141">
    <property type="entry name" value="ASP_PROTEASE"/>
    <property type="match status" value="1"/>
</dbReference>
<dbReference type="SUPFAM" id="SSF143212">
    <property type="entry name" value="Rv2632c-like"/>
    <property type="match status" value="1"/>
</dbReference>
<dbReference type="InterPro" id="IPR015057">
    <property type="entry name" value="Rv2632c-like"/>
</dbReference>
<dbReference type="Pfam" id="PF08962">
    <property type="entry name" value="Rv2632c-like"/>
    <property type="match status" value="1"/>
</dbReference>
<comment type="caution">
    <text evidence="1">The sequence shown here is derived from an EMBL/GenBank/DDBJ whole genome shotgun (WGS) entry which is preliminary data.</text>
</comment>
<dbReference type="Gene3D" id="3.30.160.240">
    <property type="entry name" value="Rv1738"/>
    <property type="match status" value="1"/>
</dbReference>
<gene>
    <name evidence="1" type="ORF">GCM10010251_27180</name>
</gene>
<sequence length="95" mass="10298">MPHTAEWKVRLHLFEDDDGTTKAQVVLDTGTTALSGHGTAHRHPADANVPEIGDELAAGRAMEDLAQQLLNIAERDIEGMGVPRPSTRQVTGWSM</sequence>
<accession>A0A918F575</accession>
<dbReference type="GO" id="GO:0004190">
    <property type="term" value="F:aspartic-type endopeptidase activity"/>
    <property type="evidence" value="ECO:0007669"/>
    <property type="project" value="InterPro"/>
</dbReference>
<dbReference type="AlphaFoldDB" id="A0A918F575"/>
<dbReference type="InterPro" id="IPR001969">
    <property type="entry name" value="Aspartic_peptidase_AS"/>
</dbReference>
<dbReference type="Proteomes" id="UP000658320">
    <property type="component" value="Unassembled WGS sequence"/>
</dbReference>
<dbReference type="GO" id="GO:0006508">
    <property type="term" value="P:proteolysis"/>
    <property type="evidence" value="ECO:0007669"/>
    <property type="project" value="InterPro"/>
</dbReference>
<keyword evidence="2" id="KW-1185">Reference proteome</keyword>
<evidence type="ECO:0000313" key="1">
    <source>
        <dbReference type="EMBL" id="GGR09909.1"/>
    </source>
</evidence>
<proteinExistence type="predicted"/>
<reference evidence="1" key="1">
    <citation type="journal article" date="2014" name="Int. J. Syst. Evol. Microbiol.">
        <title>Complete genome sequence of Corynebacterium casei LMG S-19264T (=DSM 44701T), isolated from a smear-ripened cheese.</title>
        <authorList>
            <consortium name="US DOE Joint Genome Institute (JGI-PGF)"/>
            <person name="Walter F."/>
            <person name="Albersmeier A."/>
            <person name="Kalinowski J."/>
            <person name="Ruckert C."/>
        </authorList>
    </citation>
    <scope>NUCLEOTIDE SEQUENCE</scope>
    <source>
        <strain evidence="1">JCM 4346</strain>
    </source>
</reference>
<dbReference type="RefSeq" id="WP_189935784.1">
    <property type="nucleotide sequence ID" value="NZ_BMSX01000005.1"/>
</dbReference>
<reference evidence="1" key="2">
    <citation type="submission" date="2020-09" db="EMBL/GenBank/DDBJ databases">
        <authorList>
            <person name="Sun Q."/>
            <person name="Ohkuma M."/>
        </authorList>
    </citation>
    <scope>NUCLEOTIDE SEQUENCE</scope>
    <source>
        <strain evidence="1">JCM 4346</strain>
    </source>
</reference>